<organism evidence="4 6">
    <name type="scientific">Archangium gephyra</name>
    <dbReference type="NCBI Taxonomy" id="48"/>
    <lineage>
        <taxon>Bacteria</taxon>
        <taxon>Pseudomonadati</taxon>
        <taxon>Myxococcota</taxon>
        <taxon>Myxococcia</taxon>
        <taxon>Myxococcales</taxon>
        <taxon>Cystobacterineae</taxon>
        <taxon>Archangiaceae</taxon>
        <taxon>Archangium</taxon>
    </lineage>
</organism>
<keyword evidence="2" id="KW-0812">Transmembrane</keyword>
<dbReference type="KEGG" id="age:AA314_00293"/>
<dbReference type="Proteomes" id="UP000035579">
    <property type="component" value="Chromosome"/>
</dbReference>
<evidence type="ECO:0000256" key="3">
    <source>
        <dbReference type="SAM" id="SignalP"/>
    </source>
</evidence>
<evidence type="ECO:0000256" key="2">
    <source>
        <dbReference type="SAM" id="Phobius"/>
    </source>
</evidence>
<feature type="signal peptide" evidence="3">
    <location>
        <begin position="1"/>
        <end position="22"/>
    </location>
</feature>
<accession>A0AAC8TAC6</accession>
<evidence type="ECO:0000313" key="4">
    <source>
        <dbReference type="EMBL" id="AKI98666.1"/>
    </source>
</evidence>
<proteinExistence type="predicted"/>
<protein>
    <submittedName>
        <fullName evidence="4">Uncharacterized protein</fullName>
    </submittedName>
</protein>
<evidence type="ECO:0000256" key="1">
    <source>
        <dbReference type="SAM" id="Coils"/>
    </source>
</evidence>
<feature type="transmembrane region" description="Helical" evidence="2">
    <location>
        <begin position="683"/>
        <end position="701"/>
    </location>
</feature>
<evidence type="ECO:0000313" key="7">
    <source>
        <dbReference type="Proteomes" id="UP000256345"/>
    </source>
</evidence>
<feature type="chain" id="PRO_5042254625" evidence="3">
    <location>
        <begin position="23"/>
        <end position="740"/>
    </location>
</feature>
<feature type="transmembrane region" description="Helical" evidence="2">
    <location>
        <begin position="261"/>
        <end position="281"/>
    </location>
</feature>
<evidence type="ECO:0000313" key="6">
    <source>
        <dbReference type="Proteomes" id="UP000035579"/>
    </source>
</evidence>
<sequence length="740" mass="80946">MRRTTGLLPLCLTLWLATPALARDLVQLPAGQVYSVKVDADVRTLWIALTAPAGGTLNGLDVGQKPIDVGLGDWHDNALREAFTATLSESSPGQHPGIALKVELAQLPQPGTYDVQLSLKQGQEQQFLKLQVVVPEAKLREQAAPLMERVIYPFFGVKDTPGLFTLSETSGRSRVTNLSIQPVTAATSGETTLTGHLRFDTASGNPPVPVVIPPGGAANIPYSVSGDFPVGTAKGSVELRSPQLQTPLTVTYEVRTRRTVLWVPILLLLGLLTGYLLRTWLKYQVELNEKRVAAESLRLKLEEERRLRPDPLYLASLAEVDAPLAQLQTLDVKGLSEQLPQAEQKFEAARAEFNKRQAETQARLTEAEQLLSIAWSLPPSVQETLGKAREALGASRKLLESNSVVAADQELKSQLASLAQRLREKLRAWRRSVDGQLARFDDAPLPLREQDQKTLSTQMEHLHDALRKIPLDAAQLDLRAVLSDTHDARTMLINTEPQLRDQLQRLLNGVRDVFDAGGVPLTGLEQELQEWSRQPSDKVEDELEWLINRSRPLERVLKQVMVAQLGSPLDEAARGLIDQRRYVDLAALVVKHKQETEAAQRGSPILESFSGDDAPTPPPAVAIPLPAVPTIPPVAFPETPRGLLGALPEALSRLLERLREPAAPVSPAVGHALAFKALLWARAARTLIAGIGILAVGYFLFAEKFTGTVQEMAAVFVWGFTIDVSVDALVDVMSKGIKQA</sequence>
<feature type="coiled-coil region" evidence="1">
    <location>
        <begin position="332"/>
        <end position="370"/>
    </location>
</feature>
<keyword evidence="3" id="KW-0732">Signal</keyword>
<dbReference type="AlphaFoldDB" id="A0AAC8TAC6"/>
<dbReference type="Proteomes" id="UP000256345">
    <property type="component" value="Unassembled WGS sequence"/>
</dbReference>
<keyword evidence="2" id="KW-1133">Transmembrane helix</keyword>
<keyword evidence="7" id="KW-1185">Reference proteome</keyword>
<reference evidence="5 7" key="2">
    <citation type="submission" date="2018-08" db="EMBL/GenBank/DDBJ databases">
        <title>Genomic Encyclopedia of Archaeal and Bacterial Type Strains, Phase II (KMG-II): from individual species to whole genera.</title>
        <authorList>
            <person name="Goeker M."/>
        </authorList>
    </citation>
    <scope>NUCLEOTIDE SEQUENCE [LARGE SCALE GENOMIC DNA]</scope>
    <source>
        <strain evidence="5 7">DSM 2261</strain>
    </source>
</reference>
<reference evidence="4 6" key="1">
    <citation type="submission" date="2015-05" db="EMBL/GenBank/DDBJ databases">
        <title>Genome assembly of Archangium gephyra DSM 2261.</title>
        <authorList>
            <person name="Sharma G."/>
            <person name="Subramanian S."/>
        </authorList>
    </citation>
    <scope>NUCLEOTIDE SEQUENCE [LARGE SCALE GENOMIC DNA]</scope>
    <source>
        <strain evidence="4 6">DSM 2261</strain>
    </source>
</reference>
<dbReference type="EMBL" id="CP011509">
    <property type="protein sequence ID" value="AKI98666.1"/>
    <property type="molecule type" value="Genomic_DNA"/>
</dbReference>
<name>A0AAC8TAC6_9BACT</name>
<keyword evidence="1" id="KW-0175">Coiled coil</keyword>
<keyword evidence="2" id="KW-0472">Membrane</keyword>
<gene>
    <name evidence="4" type="ORF">AA314_00293</name>
    <name evidence="5" type="ORF">ATI61_10663</name>
</gene>
<dbReference type="RefSeq" id="WP_047853971.1">
    <property type="nucleotide sequence ID" value="NZ_CP011509.1"/>
</dbReference>
<dbReference type="EMBL" id="QUMU01000006">
    <property type="protein sequence ID" value="REG30594.1"/>
    <property type="molecule type" value="Genomic_DNA"/>
</dbReference>
<evidence type="ECO:0000313" key="5">
    <source>
        <dbReference type="EMBL" id="REG30594.1"/>
    </source>
</evidence>